<proteinExistence type="inferred from homology"/>
<dbReference type="AlphaFoldDB" id="A0A538U9V0"/>
<sequence length="283" mass="31039">MLSEQAWGDHPLGRPILGTTETVSALTSELLRDYFRRRYRPEHLVIAAAGGLDHEALAELVAAHFTPPDGEPLALDGGPPPFRPSVRHVERPDLQQLYVSLATRGVPDLHPDRYPLVVLTTLLGGGMSSRLFQSVREEAGLAYSVFAAQDFYRDSGMLSIHMGVSPDRGREALARTRAELEKLRDEGAEAEEVEAAKQQIRGGVLMEHEGVSARMVHLAHEEIYRGGYTPPEVLVSRVLAVTVAEVTDVARRYLAPERFALTVLGPAPQGATLTERDWPIEAA</sequence>
<dbReference type="EMBL" id="VBPA01000047">
    <property type="protein sequence ID" value="TMQ72683.1"/>
    <property type="molecule type" value="Genomic_DNA"/>
</dbReference>
<dbReference type="InterPro" id="IPR007863">
    <property type="entry name" value="Peptidase_M16_C"/>
</dbReference>
<evidence type="ECO:0000259" key="2">
    <source>
        <dbReference type="Pfam" id="PF05193"/>
    </source>
</evidence>
<protein>
    <submittedName>
        <fullName evidence="3">Insulinase family protein</fullName>
    </submittedName>
</protein>
<gene>
    <name evidence="3" type="ORF">E6K80_02175</name>
</gene>
<dbReference type="InterPro" id="IPR050361">
    <property type="entry name" value="MPP/UQCRC_Complex"/>
</dbReference>
<dbReference type="Pfam" id="PF05193">
    <property type="entry name" value="Peptidase_M16_C"/>
    <property type="match status" value="1"/>
</dbReference>
<dbReference type="InterPro" id="IPR011249">
    <property type="entry name" value="Metalloenz_LuxS/M16"/>
</dbReference>
<evidence type="ECO:0000313" key="4">
    <source>
        <dbReference type="Proteomes" id="UP000319836"/>
    </source>
</evidence>
<evidence type="ECO:0000256" key="1">
    <source>
        <dbReference type="ARBA" id="ARBA00007261"/>
    </source>
</evidence>
<dbReference type="SUPFAM" id="SSF63411">
    <property type="entry name" value="LuxS/MPP-like metallohydrolase"/>
    <property type="match status" value="2"/>
</dbReference>
<dbReference type="Gene3D" id="3.30.830.10">
    <property type="entry name" value="Metalloenzyme, LuxS/M16 peptidase-like"/>
    <property type="match status" value="2"/>
</dbReference>
<accession>A0A538U9V0</accession>
<evidence type="ECO:0000313" key="3">
    <source>
        <dbReference type="EMBL" id="TMQ72683.1"/>
    </source>
</evidence>
<feature type="domain" description="Peptidase M16 C-terminal" evidence="2">
    <location>
        <begin position="26"/>
        <end position="199"/>
    </location>
</feature>
<comment type="similarity">
    <text evidence="1">Belongs to the peptidase M16 family.</text>
</comment>
<dbReference type="Proteomes" id="UP000319836">
    <property type="component" value="Unassembled WGS sequence"/>
</dbReference>
<dbReference type="PANTHER" id="PTHR11851">
    <property type="entry name" value="METALLOPROTEASE"/>
    <property type="match status" value="1"/>
</dbReference>
<dbReference type="PANTHER" id="PTHR11851:SF49">
    <property type="entry name" value="MITOCHONDRIAL-PROCESSING PEPTIDASE SUBUNIT ALPHA"/>
    <property type="match status" value="1"/>
</dbReference>
<name>A0A538U9V0_UNCEI</name>
<comment type="caution">
    <text evidence="3">The sequence shown here is derived from an EMBL/GenBank/DDBJ whole genome shotgun (WGS) entry which is preliminary data.</text>
</comment>
<dbReference type="GO" id="GO:0046872">
    <property type="term" value="F:metal ion binding"/>
    <property type="evidence" value="ECO:0007669"/>
    <property type="project" value="InterPro"/>
</dbReference>
<organism evidence="3 4">
    <name type="scientific">Eiseniibacteriota bacterium</name>
    <dbReference type="NCBI Taxonomy" id="2212470"/>
    <lineage>
        <taxon>Bacteria</taxon>
        <taxon>Candidatus Eiseniibacteriota</taxon>
    </lineage>
</organism>
<reference evidence="3 4" key="1">
    <citation type="journal article" date="2019" name="Nat. Microbiol.">
        <title>Mediterranean grassland soil C-N compound turnover is dependent on rainfall and depth, and is mediated by genomically divergent microorganisms.</title>
        <authorList>
            <person name="Diamond S."/>
            <person name="Andeer P.F."/>
            <person name="Li Z."/>
            <person name="Crits-Christoph A."/>
            <person name="Burstein D."/>
            <person name="Anantharaman K."/>
            <person name="Lane K.R."/>
            <person name="Thomas B.C."/>
            <person name="Pan C."/>
            <person name="Northen T.R."/>
            <person name="Banfield J.F."/>
        </authorList>
    </citation>
    <scope>NUCLEOTIDE SEQUENCE [LARGE SCALE GENOMIC DNA]</scope>
    <source>
        <strain evidence="3">WS_10</strain>
    </source>
</reference>